<sequence>MKIETNYPKRSLKIALNAIFKDLCRFSIILKIKIFIFTFFFFFV</sequence>
<reference key="1">
    <citation type="submission" date="2010-09" db="EMBL/GenBank/DDBJ databases">
        <authorList>
            <person name="Roh H."/>
            <person name="Ko H.-J."/>
            <person name="Kim D."/>
            <person name="Choi D.G."/>
            <person name="Park S."/>
            <person name="Kim S."/>
            <person name="Kim K.H."/>
            <person name="Chang I.S."/>
            <person name="Choi I.-G."/>
        </authorList>
    </citation>
    <scope>NUCLEOTIDE SEQUENCE</scope>
    <source>
        <strain>KIST612</strain>
    </source>
</reference>
<gene>
    <name evidence="2" type="ordered locus">ELI_0974</name>
</gene>
<feature type="transmembrane region" description="Helical" evidence="1">
    <location>
        <begin position="23"/>
        <end position="43"/>
    </location>
</feature>
<evidence type="ECO:0000313" key="3">
    <source>
        <dbReference type="Proteomes" id="UP000006873"/>
    </source>
</evidence>
<organism evidence="2 3">
    <name type="scientific">Eubacterium callanderi</name>
    <dbReference type="NCBI Taxonomy" id="53442"/>
    <lineage>
        <taxon>Bacteria</taxon>
        <taxon>Bacillati</taxon>
        <taxon>Bacillota</taxon>
        <taxon>Clostridia</taxon>
        <taxon>Eubacteriales</taxon>
        <taxon>Eubacteriaceae</taxon>
        <taxon>Eubacterium</taxon>
    </lineage>
</organism>
<dbReference type="Proteomes" id="UP000006873">
    <property type="component" value="Chromosome"/>
</dbReference>
<keyword evidence="1" id="KW-0472">Membrane</keyword>
<dbReference type="EMBL" id="CP002273">
    <property type="protein sequence ID" value="ADO35977.1"/>
    <property type="molecule type" value="Genomic_DNA"/>
</dbReference>
<proteinExistence type="predicted"/>
<accession>E3GJR9</accession>
<keyword evidence="1" id="KW-0812">Transmembrane</keyword>
<dbReference type="AlphaFoldDB" id="E3GJR9"/>
<reference evidence="2 3" key="2">
    <citation type="journal article" date="2011" name="J. Bacteriol.">
        <title>Complete genome sequence of a carbon monoxide-utilizing acetogen, Eubacterium limosum KIST612.</title>
        <authorList>
            <person name="Roh H."/>
            <person name="Ko H.J."/>
            <person name="Kim D."/>
            <person name="Choi D.G."/>
            <person name="Park S."/>
            <person name="Kim S."/>
            <person name="Chang I.S."/>
            <person name="Choi I.G."/>
        </authorList>
    </citation>
    <scope>NUCLEOTIDE SEQUENCE [LARGE SCALE GENOMIC DNA]</scope>
    <source>
        <strain evidence="2 3">KIST612</strain>
    </source>
</reference>
<name>E3GJR9_9FIRM</name>
<evidence type="ECO:0000313" key="2">
    <source>
        <dbReference type="EMBL" id="ADO35977.1"/>
    </source>
</evidence>
<evidence type="ECO:0000256" key="1">
    <source>
        <dbReference type="SAM" id="Phobius"/>
    </source>
</evidence>
<keyword evidence="1" id="KW-1133">Transmembrane helix</keyword>
<dbReference type="KEGG" id="elm:ELI_0974"/>
<dbReference type="HOGENOM" id="CLU_3216387_0_0_9"/>
<protein>
    <submittedName>
        <fullName evidence="2">Uncharacterized protein</fullName>
    </submittedName>
</protein>
<keyword evidence="3" id="KW-1185">Reference proteome</keyword>